<comment type="caution">
    <text evidence="3">The sequence shown here is derived from an EMBL/GenBank/DDBJ whole genome shotgun (WGS) entry which is preliminary data.</text>
</comment>
<keyword evidence="1" id="KW-0732">Signal</keyword>
<evidence type="ECO:0000259" key="2">
    <source>
        <dbReference type="PROSITE" id="PS51272"/>
    </source>
</evidence>
<dbReference type="InterPro" id="IPR001119">
    <property type="entry name" value="SLH_dom"/>
</dbReference>
<dbReference type="PROSITE" id="PS51272">
    <property type="entry name" value="SLH"/>
    <property type="match status" value="2"/>
</dbReference>
<dbReference type="Proteomes" id="UP000812277">
    <property type="component" value="Unassembled WGS sequence"/>
</dbReference>
<organism evidence="3 4">
    <name type="scientific">Paenibacillus oenotherae</name>
    <dbReference type="NCBI Taxonomy" id="1435645"/>
    <lineage>
        <taxon>Bacteria</taxon>
        <taxon>Bacillati</taxon>
        <taxon>Bacillota</taxon>
        <taxon>Bacilli</taxon>
        <taxon>Bacillales</taxon>
        <taxon>Paenibacillaceae</taxon>
        <taxon>Paenibacillus</taxon>
    </lineage>
</organism>
<name>A0ABS7D7M7_9BACL</name>
<evidence type="ECO:0000256" key="1">
    <source>
        <dbReference type="SAM" id="SignalP"/>
    </source>
</evidence>
<dbReference type="Pfam" id="PF00395">
    <property type="entry name" value="SLH"/>
    <property type="match status" value="2"/>
</dbReference>
<dbReference type="RefSeq" id="WP_219873117.1">
    <property type="nucleotide sequence ID" value="NZ_JAHZIJ010000009.1"/>
</dbReference>
<dbReference type="EMBL" id="JAHZIJ010000009">
    <property type="protein sequence ID" value="MBW7475875.1"/>
    <property type="molecule type" value="Genomic_DNA"/>
</dbReference>
<protein>
    <submittedName>
        <fullName evidence="3">S-layer homology domain-containing protein</fullName>
    </submittedName>
</protein>
<accession>A0ABS7D7M7</accession>
<gene>
    <name evidence="3" type="ORF">K0T92_14100</name>
</gene>
<keyword evidence="4" id="KW-1185">Reference proteome</keyword>
<evidence type="ECO:0000313" key="4">
    <source>
        <dbReference type="Proteomes" id="UP000812277"/>
    </source>
</evidence>
<feature type="domain" description="SLH" evidence="2">
    <location>
        <begin position="37"/>
        <end position="100"/>
    </location>
</feature>
<proteinExistence type="predicted"/>
<feature type="signal peptide" evidence="1">
    <location>
        <begin position="1"/>
        <end position="29"/>
    </location>
</feature>
<feature type="chain" id="PRO_5045089804" evidence="1">
    <location>
        <begin position="30"/>
        <end position="499"/>
    </location>
</feature>
<feature type="domain" description="SLH" evidence="2">
    <location>
        <begin position="101"/>
        <end position="157"/>
    </location>
</feature>
<reference evidence="3 4" key="1">
    <citation type="submission" date="2021-07" db="EMBL/GenBank/DDBJ databases">
        <title>Paenibacillus radiodurans sp. nov., isolated from the southeastern edge of Tengger Desert.</title>
        <authorList>
            <person name="Zhang G."/>
        </authorList>
    </citation>
    <scope>NUCLEOTIDE SEQUENCE [LARGE SCALE GENOMIC DNA]</scope>
    <source>
        <strain evidence="3 4">DT7-4</strain>
    </source>
</reference>
<evidence type="ECO:0000313" key="3">
    <source>
        <dbReference type="EMBL" id="MBW7475875.1"/>
    </source>
</evidence>
<sequence>MKKVNQRAAIAALTVLIGGGSLLPFQTQAASLAPLANIQQTAVTSFSQQAEQAIQQLVSQGVLTGYEDGQMRAEKHVTNAELIKMIILALELDQSGEVQNNNGKKDKWYTPYVETAAANGLIDSADKFQPNKPAAGADAAPMIAKALQRDVKSVQYWMEGFKIGNHTLTRGEAAQLLVLSKKAVRSAAAEIVSIKALNAITFEVVFTAPLTVEDETTAAANANFAFDHDLKLVNQPRLKTGSVATYIVPVQTMTPGTTYTTNYKGKKSHSATASAEKIQLNDVRQVTSDTFEVDSFRTEGVVDYGYLISAYAGSRGANAIVLDENNHYNGQPMQVISSLAARQATLTPEGGAPITVGYVGFTQSTDGKQEPKFRLPAGTSLQPGVKYTVTSNWFELENNTFTAQAIPPLAIASVSKIDAAALTVTLTADPEDELFAYRSIQLKGSDGTLLTAQYKVQTRKGAAGVFELQNNGKLAEGVDYEIAPVGSWAVADQVTLESE</sequence>